<accession>A0ABR1M2E4</accession>
<comment type="caution">
    <text evidence="2">The sequence shown here is derived from an EMBL/GenBank/DDBJ whole genome shotgun (WGS) entry which is preliminary data.</text>
</comment>
<dbReference type="Proteomes" id="UP001365128">
    <property type="component" value="Unassembled WGS sequence"/>
</dbReference>
<name>A0ABR1M2E4_9PEZI</name>
<sequence length="228" mass="25292">MFMFFVVLPGECSLARSLARSSVNATTRRSHSRNRGIEGGKSKVKFSKTHEQSKVYSSTCPSPAPIKSRKRKKKKKKKSGPEKGEGSAQAVHHSPDIPRTQAEEIPGTIILQSLSFFCPGRPIRFNTQKFPPIQRNRSSVVPGSGWSEECVVGWWKDPVPRKKYRHTGRKGIIKTPRDCTKHCRKRVGDPERNTCLVPRVGGGGKAAASRRKGIRESSTSSFFGITCS</sequence>
<evidence type="ECO:0008006" key="4">
    <source>
        <dbReference type="Google" id="ProtNLM"/>
    </source>
</evidence>
<feature type="region of interest" description="Disordered" evidence="1">
    <location>
        <begin position="20"/>
        <end position="97"/>
    </location>
</feature>
<organism evidence="2 3">
    <name type="scientific">Phyllosticta citricarpa</name>
    <dbReference type="NCBI Taxonomy" id="55181"/>
    <lineage>
        <taxon>Eukaryota</taxon>
        <taxon>Fungi</taxon>
        <taxon>Dikarya</taxon>
        <taxon>Ascomycota</taxon>
        <taxon>Pezizomycotina</taxon>
        <taxon>Dothideomycetes</taxon>
        <taxon>Dothideomycetes incertae sedis</taxon>
        <taxon>Botryosphaeriales</taxon>
        <taxon>Phyllostictaceae</taxon>
        <taxon>Phyllosticta</taxon>
    </lineage>
</organism>
<evidence type="ECO:0000256" key="1">
    <source>
        <dbReference type="SAM" id="MobiDB-lite"/>
    </source>
</evidence>
<protein>
    <recommendedName>
        <fullName evidence="4">Secreted protein</fullName>
    </recommendedName>
</protein>
<reference evidence="2 3" key="1">
    <citation type="submission" date="2024-04" db="EMBL/GenBank/DDBJ databases">
        <title>Phyllosticta paracitricarpa is synonymous to the EU quarantine fungus P. citricarpa based on phylogenomic analyses.</title>
        <authorList>
            <consortium name="Lawrence Berkeley National Laboratory"/>
            <person name="Van Ingen-Buijs V.A."/>
            <person name="Van Westerhoven A.C."/>
            <person name="Haridas S."/>
            <person name="Skiadas P."/>
            <person name="Martin F."/>
            <person name="Groenewald J.Z."/>
            <person name="Crous P.W."/>
            <person name="Seidl M.F."/>
        </authorList>
    </citation>
    <scope>NUCLEOTIDE SEQUENCE [LARGE SCALE GENOMIC DNA]</scope>
    <source>
        <strain evidence="2 3">CBS 122670</strain>
    </source>
</reference>
<proteinExistence type="predicted"/>
<evidence type="ECO:0000313" key="3">
    <source>
        <dbReference type="Proteomes" id="UP001365128"/>
    </source>
</evidence>
<dbReference type="EMBL" id="JBBPDW010000023">
    <property type="protein sequence ID" value="KAK7541697.1"/>
    <property type="molecule type" value="Genomic_DNA"/>
</dbReference>
<evidence type="ECO:0000313" key="2">
    <source>
        <dbReference type="EMBL" id="KAK7541697.1"/>
    </source>
</evidence>
<gene>
    <name evidence="2" type="ORF">IWX46DRAFT_168826</name>
</gene>
<keyword evidence="3" id="KW-1185">Reference proteome</keyword>
<feature type="compositionally biased region" description="Basic residues" evidence="1">
    <location>
        <begin position="67"/>
        <end position="78"/>
    </location>
</feature>